<dbReference type="Pfam" id="PF23544">
    <property type="entry name" value="AtuA_ferredoxin"/>
    <property type="match status" value="1"/>
</dbReference>
<dbReference type="PANTHER" id="PTHR47585">
    <property type="match status" value="1"/>
</dbReference>
<sequence>MPSLSGRILTSSTYAMASSAVPPSRPIRIANCSGALTDPGILMYNQAKYGPVDVITGDYLAEVSMAGSAMQRASNGAGWIRSALEGIQLSLDLINEKRIKVILNGGAMNPKGLAEKIHEMVHSRGYKLRVGYVEGDDLMHKVHHLLSKPLPHLDSANPDVRYDKDTTSFLDSPEEMPVVAASAYLGYRAIKKGLDEGADILICGRVSDASPVIGAAAAWYNWSESDFDRLAGSLIAGHLIECSTYVTGGNFPGASKHPPSDFLRLGPGIAEILPNGECIITKHDSLNGFVTPDTVKCQFVYELQGNIYLNSDVKADVSNIAIVKESKDRVHVSGVKGYPPPPTTKLAIFYRGGYQCEHLLNASGYATDHKWDIQELQLKDTLKEWGILEKFDVLEFQRIGTDMKDPDSQHASTTYMRIFAQSKDKDVLTKMHKAWHYQFMAHFPGMHYSMDTRLLAPKPFLGYYPAIIPQTEIEETVTILGDSLTEQSIRHAVHPPKQTEPLARRENYETANPVPLEKFGPTVNAPLGDLILARSGDKAGNINIGLFVQTPEQWEWFRSFMTKDRLRSLMRKDWKDWYFLERVEFTNIYAVHFVIYGSLGRGVTSSSRLDNLGKGFAEFIRAVHVDIPQRFLEESARSTKLEHL</sequence>
<dbReference type="PANTHER" id="PTHR47585:SF1">
    <property type="entry name" value="DUF1446 DOMAIN-CONTAINING PROTEIN"/>
    <property type="match status" value="1"/>
</dbReference>
<evidence type="ECO:0000313" key="3">
    <source>
        <dbReference type="EMBL" id="PTB49882.1"/>
    </source>
</evidence>
<evidence type="ECO:0000259" key="2">
    <source>
        <dbReference type="Pfam" id="PF23544"/>
    </source>
</evidence>
<feature type="domain" description="AtuA-like ferredoxin-fold" evidence="2">
    <location>
        <begin position="526"/>
        <end position="625"/>
    </location>
</feature>
<dbReference type="InterPro" id="IPR056362">
    <property type="entry name" value="AtuA-like_ferredoxin_dom"/>
</dbReference>
<dbReference type="Pfam" id="PF07287">
    <property type="entry name" value="AtuA"/>
    <property type="match status" value="1"/>
</dbReference>
<organism evidence="3 4">
    <name type="scientific">Trichoderma harzianum CBS 226.95</name>
    <dbReference type="NCBI Taxonomy" id="983964"/>
    <lineage>
        <taxon>Eukaryota</taxon>
        <taxon>Fungi</taxon>
        <taxon>Dikarya</taxon>
        <taxon>Ascomycota</taxon>
        <taxon>Pezizomycotina</taxon>
        <taxon>Sordariomycetes</taxon>
        <taxon>Hypocreomycetidae</taxon>
        <taxon>Hypocreales</taxon>
        <taxon>Hypocreaceae</taxon>
        <taxon>Trichoderma</taxon>
    </lineage>
</organism>
<feature type="domain" description="Acyclic terpene utilisation N-terminal" evidence="1">
    <location>
        <begin position="27"/>
        <end position="478"/>
    </location>
</feature>
<dbReference type="InterPro" id="IPR010839">
    <property type="entry name" value="AtuA_N"/>
</dbReference>
<reference evidence="3 4" key="1">
    <citation type="submission" date="2016-07" db="EMBL/GenBank/DDBJ databases">
        <title>Multiple horizontal gene transfer events from other fungi enriched the ability of initially mycotrophic Trichoderma (Ascomycota) to feed on dead plant biomass.</title>
        <authorList>
            <consortium name="DOE Joint Genome Institute"/>
            <person name="Aerts A."/>
            <person name="Atanasova L."/>
            <person name="Chenthamara K."/>
            <person name="Zhang J."/>
            <person name="Grujic M."/>
            <person name="Henrissat B."/>
            <person name="Kuo A."/>
            <person name="Salamov A."/>
            <person name="Lipzen A."/>
            <person name="Labutti K."/>
            <person name="Barry K."/>
            <person name="Miao Y."/>
            <person name="Rahimi M.J."/>
            <person name="Shen Q."/>
            <person name="Grigoriev I.V."/>
            <person name="Kubicek C.P."/>
            <person name="Druzhinina I.S."/>
        </authorList>
    </citation>
    <scope>NUCLEOTIDE SEQUENCE [LARGE SCALE GENOMIC DNA]</scope>
    <source>
        <strain evidence="3 4">CBS 226.95</strain>
    </source>
</reference>
<evidence type="ECO:0000313" key="4">
    <source>
        <dbReference type="Proteomes" id="UP000241690"/>
    </source>
</evidence>
<keyword evidence="4" id="KW-1185">Reference proteome</keyword>
<gene>
    <name evidence="3" type="ORF">M431DRAFT_542390</name>
</gene>
<dbReference type="Proteomes" id="UP000241690">
    <property type="component" value="Unassembled WGS sequence"/>
</dbReference>
<proteinExistence type="predicted"/>
<evidence type="ECO:0000259" key="1">
    <source>
        <dbReference type="Pfam" id="PF07287"/>
    </source>
</evidence>
<protein>
    <recommendedName>
        <fullName evidence="5">DUF1446 domain-containing protein</fullName>
    </recommendedName>
</protein>
<accession>A0A2T3ZYJ3</accession>
<dbReference type="AlphaFoldDB" id="A0A2T3ZYJ3"/>
<evidence type="ECO:0008006" key="5">
    <source>
        <dbReference type="Google" id="ProtNLM"/>
    </source>
</evidence>
<name>A0A2T3ZYJ3_TRIHA</name>
<dbReference type="GeneID" id="36629699"/>
<dbReference type="RefSeq" id="XP_024769559.1">
    <property type="nucleotide sequence ID" value="XM_024921123.1"/>
</dbReference>
<dbReference type="EMBL" id="KZ679690">
    <property type="protein sequence ID" value="PTB49882.1"/>
    <property type="molecule type" value="Genomic_DNA"/>
</dbReference>